<dbReference type="SMART" id="SM00218">
    <property type="entry name" value="ZU5"/>
    <property type="match status" value="1"/>
</dbReference>
<protein>
    <recommendedName>
        <fullName evidence="14">Titin</fullName>
    </recommendedName>
</protein>
<evidence type="ECO:0000256" key="9">
    <source>
        <dbReference type="PROSITE-ProRule" id="PRU00023"/>
    </source>
</evidence>
<evidence type="ECO:0000256" key="2">
    <source>
        <dbReference type="ARBA" id="ARBA00004370"/>
    </source>
</evidence>
<feature type="repeat" description="ANK" evidence="9">
    <location>
        <begin position="395"/>
        <end position="427"/>
    </location>
</feature>
<dbReference type="FunFam" id="2.60.220.30:FF:000002">
    <property type="entry name" value="Ankyrin-3 isoform 2"/>
    <property type="match status" value="1"/>
</dbReference>
<feature type="repeat" description="ANK" evidence="9">
    <location>
        <begin position="69"/>
        <end position="101"/>
    </location>
</feature>
<dbReference type="EMBL" id="KQ418560">
    <property type="protein sequence ID" value="KOF86801.1"/>
    <property type="molecule type" value="Genomic_DNA"/>
</dbReference>
<dbReference type="FunFam" id="1.25.40.20:FF:000003">
    <property type="entry name" value="Ankyrin, isoform B"/>
    <property type="match status" value="1"/>
</dbReference>
<dbReference type="FunFam" id="2.60.40.2660:FF:000001">
    <property type="entry name" value="Ankyrin-3 isoform 2"/>
    <property type="match status" value="1"/>
</dbReference>
<feature type="repeat" description="ANK" evidence="9">
    <location>
        <begin position="626"/>
        <end position="658"/>
    </location>
</feature>
<feature type="repeat" description="ANK" evidence="9">
    <location>
        <begin position="296"/>
        <end position="328"/>
    </location>
</feature>
<keyword evidence="5" id="KW-0677">Repeat</keyword>
<feature type="repeat" description="ANK" evidence="9">
    <location>
        <begin position="36"/>
        <end position="68"/>
    </location>
</feature>
<feature type="repeat" description="ANK" evidence="9">
    <location>
        <begin position="560"/>
        <end position="592"/>
    </location>
</feature>
<name>A0A0L8HBX2_OCTBM</name>
<evidence type="ECO:0000259" key="11">
    <source>
        <dbReference type="PROSITE" id="PS50017"/>
    </source>
</evidence>
<dbReference type="FunFam" id="2.60.220.30:FF:000001">
    <property type="entry name" value="Ankyrin-3 isoform 2"/>
    <property type="match status" value="1"/>
</dbReference>
<evidence type="ECO:0000256" key="7">
    <source>
        <dbReference type="ARBA" id="ARBA00023136"/>
    </source>
</evidence>
<feature type="repeat" description="ANK" evidence="9">
    <location>
        <begin position="428"/>
        <end position="460"/>
    </location>
</feature>
<feature type="repeat" description="ANK" evidence="9">
    <location>
        <begin position="494"/>
        <end position="526"/>
    </location>
</feature>
<keyword evidence="7" id="KW-0472">Membrane</keyword>
<dbReference type="InterPro" id="IPR011029">
    <property type="entry name" value="DEATH-like_dom_sf"/>
</dbReference>
<evidence type="ECO:0000256" key="6">
    <source>
        <dbReference type="ARBA" id="ARBA00023043"/>
    </source>
</evidence>
<dbReference type="Pfam" id="PF00531">
    <property type="entry name" value="Death"/>
    <property type="match status" value="1"/>
</dbReference>
<organism evidence="13">
    <name type="scientific">Octopus bimaculoides</name>
    <name type="common">California two-spotted octopus</name>
    <dbReference type="NCBI Taxonomy" id="37653"/>
    <lineage>
        <taxon>Eukaryota</taxon>
        <taxon>Metazoa</taxon>
        <taxon>Spiralia</taxon>
        <taxon>Lophotrochozoa</taxon>
        <taxon>Mollusca</taxon>
        <taxon>Cephalopoda</taxon>
        <taxon>Coleoidea</taxon>
        <taxon>Octopodiformes</taxon>
        <taxon>Octopoda</taxon>
        <taxon>Incirrata</taxon>
        <taxon>Octopodidae</taxon>
        <taxon>Octopus</taxon>
    </lineage>
</organism>
<feature type="repeat" description="ANK" evidence="9">
    <location>
        <begin position="230"/>
        <end position="262"/>
    </location>
</feature>
<evidence type="ECO:0008006" key="14">
    <source>
        <dbReference type="Google" id="ProtNLM"/>
    </source>
</evidence>
<evidence type="ECO:0000256" key="10">
    <source>
        <dbReference type="SAM" id="MobiDB-lite"/>
    </source>
</evidence>
<dbReference type="Pfam" id="PF17809">
    <property type="entry name" value="UPA_2"/>
    <property type="match status" value="1"/>
</dbReference>
<feature type="repeat" description="ANK" evidence="9">
    <location>
        <begin position="263"/>
        <end position="295"/>
    </location>
</feature>
<feature type="repeat" description="ANK" evidence="9">
    <location>
        <begin position="692"/>
        <end position="724"/>
    </location>
</feature>
<dbReference type="SUPFAM" id="SSF47986">
    <property type="entry name" value="DEATH domain"/>
    <property type="match status" value="1"/>
</dbReference>
<dbReference type="SMART" id="SM00005">
    <property type="entry name" value="DEATH"/>
    <property type="match status" value="1"/>
</dbReference>
<dbReference type="Gene3D" id="1.10.533.10">
    <property type="entry name" value="Death Domain, Fas"/>
    <property type="match status" value="1"/>
</dbReference>
<dbReference type="PANTHER" id="PTHR24123">
    <property type="entry name" value="ANKYRIN REPEAT-CONTAINING"/>
    <property type="match status" value="1"/>
</dbReference>
<keyword evidence="3" id="KW-0963">Cytoplasm</keyword>
<evidence type="ECO:0000256" key="3">
    <source>
        <dbReference type="ARBA" id="ARBA00022490"/>
    </source>
</evidence>
<feature type="repeat" description="ANK" evidence="9">
    <location>
        <begin position="593"/>
        <end position="625"/>
    </location>
</feature>
<keyword evidence="8" id="KW-0206">Cytoskeleton</keyword>
<dbReference type="Pfam" id="PF13637">
    <property type="entry name" value="Ank_4"/>
    <property type="match status" value="1"/>
</dbReference>
<dbReference type="InterPro" id="IPR000488">
    <property type="entry name" value="Death_dom"/>
</dbReference>
<dbReference type="Pfam" id="PF12796">
    <property type="entry name" value="Ank_2"/>
    <property type="match status" value="6"/>
</dbReference>
<keyword evidence="6 9" id="KW-0040">ANK repeat</keyword>
<evidence type="ECO:0000256" key="4">
    <source>
        <dbReference type="ARBA" id="ARBA00022553"/>
    </source>
</evidence>
<dbReference type="Gene3D" id="1.25.40.20">
    <property type="entry name" value="Ankyrin repeat-containing domain"/>
    <property type="match status" value="3"/>
</dbReference>
<feature type="compositionally biased region" description="Basic and acidic residues" evidence="10">
    <location>
        <begin position="1877"/>
        <end position="1893"/>
    </location>
</feature>
<dbReference type="SUPFAM" id="SSF48403">
    <property type="entry name" value="Ankyrin repeat"/>
    <property type="match status" value="2"/>
</dbReference>
<dbReference type="FunFam" id="1.25.40.20:FF:000001">
    <property type="entry name" value="Ankyrin-2 isoform 2"/>
    <property type="match status" value="1"/>
</dbReference>
<feature type="repeat" description="ANK" evidence="9">
    <location>
        <begin position="362"/>
        <end position="394"/>
    </location>
</feature>
<gene>
    <name evidence="13" type="ORF">OCBIM_22017953mg</name>
</gene>
<feature type="compositionally biased region" description="Polar residues" evidence="10">
    <location>
        <begin position="1898"/>
        <end position="1907"/>
    </location>
</feature>
<feature type="region of interest" description="Disordered" evidence="10">
    <location>
        <begin position="1837"/>
        <end position="1907"/>
    </location>
</feature>
<evidence type="ECO:0000256" key="5">
    <source>
        <dbReference type="ARBA" id="ARBA00022737"/>
    </source>
</evidence>
<dbReference type="Gene3D" id="2.60.40.2660">
    <property type="match status" value="1"/>
</dbReference>
<dbReference type="InterPro" id="IPR000906">
    <property type="entry name" value="ZU5_dom"/>
</dbReference>
<dbReference type="GO" id="GO:0005856">
    <property type="term" value="C:cytoskeleton"/>
    <property type="evidence" value="ECO:0007669"/>
    <property type="project" value="UniProtKB-SubCell"/>
</dbReference>
<dbReference type="GO" id="GO:0016020">
    <property type="term" value="C:membrane"/>
    <property type="evidence" value="ECO:0007669"/>
    <property type="project" value="UniProtKB-SubCell"/>
</dbReference>
<feature type="repeat" description="ANK" evidence="9">
    <location>
        <begin position="135"/>
        <end position="158"/>
    </location>
</feature>
<feature type="repeat" description="ANK" evidence="9">
    <location>
        <begin position="197"/>
        <end position="229"/>
    </location>
</feature>
<feature type="compositionally biased region" description="Acidic residues" evidence="10">
    <location>
        <begin position="1698"/>
        <end position="1707"/>
    </location>
</feature>
<dbReference type="InterPro" id="IPR002110">
    <property type="entry name" value="Ankyrin_rpt"/>
</dbReference>
<dbReference type="GO" id="GO:0007165">
    <property type="term" value="P:signal transduction"/>
    <property type="evidence" value="ECO:0007669"/>
    <property type="project" value="InterPro"/>
</dbReference>
<feature type="domain" description="Death" evidence="11">
    <location>
        <begin position="1544"/>
        <end position="1627"/>
    </location>
</feature>
<keyword evidence="4" id="KW-0597">Phosphoprotein</keyword>
<comment type="subcellular location">
    <subcellularLocation>
        <location evidence="1">Cytoplasm</location>
        <location evidence="1">Cytoskeleton</location>
    </subcellularLocation>
    <subcellularLocation>
        <location evidence="2">Membrane</location>
    </subcellularLocation>
</comment>
<dbReference type="InterPro" id="IPR040745">
    <property type="entry name" value="Ankyrin_UPA"/>
</dbReference>
<dbReference type="Gene3D" id="2.60.220.30">
    <property type="match status" value="2"/>
</dbReference>
<dbReference type="PRINTS" id="PR01415">
    <property type="entry name" value="ANKYRIN"/>
</dbReference>
<feature type="repeat" description="ANK" evidence="9">
    <location>
        <begin position="461"/>
        <end position="493"/>
    </location>
</feature>
<dbReference type="PROSITE" id="PS51145">
    <property type="entry name" value="ZU5"/>
    <property type="match status" value="2"/>
</dbReference>
<feature type="repeat" description="ANK" evidence="9">
    <location>
        <begin position="329"/>
        <end position="361"/>
    </location>
</feature>
<feature type="repeat" description="ANK" evidence="9">
    <location>
        <begin position="102"/>
        <end position="134"/>
    </location>
</feature>
<dbReference type="InterPro" id="IPR051165">
    <property type="entry name" value="Multifunctional_ANK_Repeat"/>
</dbReference>
<evidence type="ECO:0000313" key="13">
    <source>
        <dbReference type="EMBL" id="KOF86801.1"/>
    </source>
</evidence>
<reference evidence="13" key="1">
    <citation type="submission" date="2015-07" db="EMBL/GenBank/DDBJ databases">
        <title>MeaNS - Measles Nucleotide Surveillance Program.</title>
        <authorList>
            <person name="Tran T."/>
            <person name="Druce J."/>
        </authorList>
    </citation>
    <scope>NUCLEOTIDE SEQUENCE</scope>
    <source>
        <strain evidence="13">UCB-OBI-ISO-001</strain>
        <tissue evidence="13">Gonad</tissue>
    </source>
</reference>
<dbReference type="InterPro" id="IPR036770">
    <property type="entry name" value="Ankyrin_rpt-contain_sf"/>
</dbReference>
<dbReference type="OrthoDB" id="195446at2759"/>
<sequence length="1907" mass="208932">MSDGNSSFLRAARDGNLSEVLEYLKGSTDINTSNSNGLNALHLASKEGHINIVTELLRRGANVEAATKKGNTALHIASLAGHEEIVKILVQNGAKVNVQSMTGFTPLYMAAQEGHSEVVKFLLDNGASQSLATVDGFTPLAVALQQGHDKVVAVLLEHDTKGKVRLPALHIAAKKDDIGSANLLLQNDHNADSSTKSGFTPLHIAAHYGNVNVGTLLIQKGADVNYKAKNNITPLHVASRWGKSNMVILLLDHDATIEERTRDGLTPLHCAARSGHENVVDLLLERGAPFSAKTKNGLTPLHMAAQGDHVDCARLLLYHKALVDDVTVDYLTPLHVAAHCGNVKTAKLLLDRKSDPNARALNGFTPLHIACKKNRIKVVELLLKYDASIEATTESGLTPLHVASFMGHMNISIYLIQHNANPDYPTVRGETALHLAARANQTDIIRILLRNGATVDAKAREQQTPLHIAARLGNVDNVVLLLQHGASPNATTKDLYTPLHIAAKEGHEEVAAALLDQGADHSLTTKKGFTPLHIAAKYGNIKVARLLLLKNAEPDVQGKNGLTPLHVATHYNHVNVALLLLDNKASPQAMAKNGYSPLHIAAKKNQMDIATTLLEFGANPAAGSKNGFTPLHLASQEGHTDMVSLLLEHKANVNDKATNGLAPIHLAAQEDKVNVAEVLVKFGSEIDPQTKAGYTPLHTACHFGQTNMVRFLLDHNASVSSTTKLGYTPLHQAAQQGHVMVINLLLKNKASPNAVTNTGQTALSIAQRLGYISVVDTLKNLTEVTETLPAIEDKYKVVAPETMTETMLSDSEDEGEDTISIEKGDITSPLDLSFDKDLRKVRATSQEARTRDISPGLAYPKYLEKGPDYEAEMIYYSGDVLSPQEKHQQGHDSVIANGFSTLDQLSPSLERDRLSTCDKDSAFDRESILGRHSPYPQQAELAYARNVSSRPPTSLGSYIDDENLSYVDDIDSSSLQQQDYLEHQIISHTYASHPDNRYLNNTMESSRYSSYSGSSFNTSFDPDNVAVDRTPTYSGKLKWKSFLVSFMVDARGGAMRGSRHSGVRIIIPPRKAYMPTRVTCKLIKREKLSHPPPLNEGEALASRILEMGPVGVKFLGPVIIEVPHFASLRGKEREIAIIRCDDGEKWTEHPILATEEAVNDTLNGSFEGQNSSASSLWKLDQEDELVAKRITRILTTDFPMYFAIVTRVRQENQTIGFEGGMLSSTVVPQVQTIFPEGALTKKIPVGLQAQPIAPELVAKMLGNRVAVSPIVTVAPRRRKFHKPITLTIPVPRAAQKGMINQYGGEAPTLRLLCSISGGTTPAVWEDITASTQLTFVNDCVSFTTTVSARFWLMDCQNVNEASRMATELYQEAVVVPFMAKFVIFAKRHAPEEGKLRMFCMTDDKIDKTLEKQEKFTEVARSRDVEVLQGRPQYVEMAGNLIPVTKSGDQLYVHFRAFRENRLPCTVKVRDLDQEAAARVAFMKEPKVARGEAPQSPICNLNIVLPDVSKADSTEITSEEALEVRKRHSLLREHGIVLQDTISRAQMKIVDVADTLQGDWVMLAQQLDITMSEINKIKTDYNTVNDQALAMLHLWVEKNGEKASGNALEKALIRINREDVVKKCMYDVVTVEDEVDMAAGRVAMDQSGFDTFKEEVGISRDSSMKRGISLDVSYDEQDMIKMKKSPEIKSLHSKILESESAEESGSDADTERHRIAKAPPPPAAMSQDEVLVKHVDHRRPEAAPVAESSVDDTDRKKNAFVEFARQMDELSDMEETIKPVATSEQDEKPSITEETIVSRVKGAGTVTSVITKTVVTETVAKEAIVKDEAPEVMAPCVDVADSRSSSGSSICDKEQQEILPQTKTPPPSPTETSTSELVSHRTTELAQARDRLSEEMESNQHTPSATGV</sequence>
<feature type="repeat" description="ANK" evidence="9">
    <location>
        <begin position="527"/>
        <end position="559"/>
    </location>
</feature>
<dbReference type="PROSITE" id="PS50017">
    <property type="entry name" value="DEATH_DOMAIN"/>
    <property type="match status" value="1"/>
</dbReference>
<proteinExistence type="predicted"/>
<dbReference type="Pfam" id="PF00023">
    <property type="entry name" value="Ank"/>
    <property type="match status" value="4"/>
</dbReference>
<dbReference type="CDD" id="cd08317">
    <property type="entry name" value="Death_ank"/>
    <property type="match status" value="1"/>
</dbReference>
<feature type="compositionally biased region" description="Basic and acidic residues" evidence="10">
    <location>
        <begin position="1682"/>
        <end position="1696"/>
    </location>
</feature>
<feature type="repeat" description="ANK" evidence="9">
    <location>
        <begin position="659"/>
        <end position="691"/>
    </location>
</feature>
<feature type="region of interest" description="Disordered" evidence="10">
    <location>
        <begin position="1682"/>
        <end position="1726"/>
    </location>
</feature>
<feature type="repeat" description="ANK" evidence="9">
    <location>
        <begin position="725"/>
        <end position="757"/>
    </location>
</feature>
<dbReference type="SMART" id="SM00248">
    <property type="entry name" value="ANK"/>
    <property type="match status" value="23"/>
</dbReference>
<feature type="domain" description="ZU5" evidence="12">
    <location>
        <begin position="1042"/>
        <end position="1207"/>
    </location>
</feature>
<dbReference type="Pfam" id="PF00791">
    <property type="entry name" value="ZU5"/>
    <property type="match status" value="2"/>
</dbReference>
<dbReference type="PROSITE" id="PS50297">
    <property type="entry name" value="ANK_REP_REGION"/>
    <property type="match status" value="21"/>
</dbReference>
<dbReference type="PROSITE" id="PS50088">
    <property type="entry name" value="ANK_REPEAT"/>
    <property type="match status" value="21"/>
</dbReference>
<accession>A0A0L8HBX2</accession>
<feature type="domain" description="ZU5" evidence="12">
    <location>
        <begin position="1209"/>
        <end position="1356"/>
    </location>
</feature>
<evidence type="ECO:0000256" key="8">
    <source>
        <dbReference type="ARBA" id="ARBA00023212"/>
    </source>
</evidence>
<dbReference type="FunFam" id="1.25.40.20:FF:000095">
    <property type="entry name" value="Ankyrin 2, isoform J"/>
    <property type="match status" value="1"/>
</dbReference>
<dbReference type="PANTHER" id="PTHR24123:SF141">
    <property type="entry name" value="ANKYRIN 2, ISOFORM U"/>
    <property type="match status" value="1"/>
</dbReference>
<evidence type="ECO:0000259" key="12">
    <source>
        <dbReference type="PROSITE" id="PS51145"/>
    </source>
</evidence>
<evidence type="ECO:0000256" key="1">
    <source>
        <dbReference type="ARBA" id="ARBA00004245"/>
    </source>
</evidence>